<feature type="compositionally biased region" description="Polar residues" evidence="1">
    <location>
        <begin position="345"/>
        <end position="358"/>
    </location>
</feature>
<feature type="compositionally biased region" description="Low complexity" evidence="1">
    <location>
        <begin position="171"/>
        <end position="196"/>
    </location>
</feature>
<gene>
    <name evidence="3" type="ORF">ELQ92_03570</name>
</gene>
<keyword evidence="4" id="KW-1185">Reference proteome</keyword>
<evidence type="ECO:0000313" key="3">
    <source>
        <dbReference type="EMBL" id="RWZ68309.1"/>
    </source>
</evidence>
<feature type="compositionally biased region" description="Basic and acidic residues" evidence="1">
    <location>
        <begin position="322"/>
        <end position="340"/>
    </location>
</feature>
<evidence type="ECO:0008006" key="5">
    <source>
        <dbReference type="Google" id="ProtNLM"/>
    </source>
</evidence>
<feature type="region of interest" description="Disordered" evidence="1">
    <location>
        <begin position="550"/>
        <end position="577"/>
    </location>
</feature>
<name>A0A444QFJ5_9MICO</name>
<dbReference type="OrthoDB" id="5112895at2"/>
<feature type="compositionally biased region" description="Acidic residues" evidence="1">
    <location>
        <begin position="428"/>
        <end position="441"/>
    </location>
</feature>
<keyword evidence="2" id="KW-0812">Transmembrane</keyword>
<feature type="compositionally biased region" description="Low complexity" evidence="1">
    <location>
        <begin position="564"/>
        <end position="577"/>
    </location>
</feature>
<reference evidence="3 4" key="1">
    <citation type="submission" date="2018-12" db="EMBL/GenBank/DDBJ databases">
        <authorList>
            <person name="Li F."/>
        </authorList>
    </citation>
    <scope>NUCLEOTIDE SEQUENCE [LARGE SCALE GENOMIC DNA]</scope>
    <source>
        <strain evidence="3 4">8H24J-4-2</strain>
    </source>
</reference>
<feature type="compositionally biased region" description="Basic and acidic residues" evidence="1">
    <location>
        <begin position="262"/>
        <end position="290"/>
    </location>
</feature>
<sequence>MSDGTGGRFPSDGDEADEELRRVDGPGTSGETAPDLDPETDGIEILDDGADWLATQLAALPPDTSELPIVASSPDGSDAADGSDTAGSDSDGSDTTGSVEGESDAASRRAPDRDVPDAHDSSATPTALLPEGLLGGSDEESADSPSVPPLTRARATGPRRTGWLGRREPVDGAPQGAGVPAPAPPAEEGQASAAPADDGDALSMSGPVAPDRADSGDVPENDPADVPPRSSRSAHPNAIIIPGLPPRSAAPPPAVTPSNDSETTRHADRSLRDDTAVSAPDEPRTDEPRSVEASTSDTDETGEIPFGAFGWSLVANDEPDPMLERERRAAEAEAERRAAEESAAQPTASESTGSRATSAGTDGDDDPTPGGVDAGWLATTPLPGSIPPRPPLPTASPASPTPVDERPTWSRPDLDDRFPATAAMDALPADEDPDDPDDEIEGADRDSLGTTGLPVSAARAAAGSVEHVPVSSAAAGAGGVSVFPAGVVTDTEGDRSRRLVPPSSTPAGAPVERTRLLGLIGAGVVIVLALVALFFLGTRLPLILGGSPQAEEAAAPTPTPTPTPAEEAPATGPLAPGTYAWDELRGGECLEPFESPWAEEFTVVDCAEPHAAQLVFEAPYTDDPAMPFPGEEVIASEIGLLCSAPGVIDFAAAEPFTDLQVQGAYPVSGEQWAAGQRSYFCFASRSSGESLTTSVATIPTP</sequence>
<evidence type="ECO:0000313" key="4">
    <source>
        <dbReference type="Proteomes" id="UP000288603"/>
    </source>
</evidence>
<dbReference type="EMBL" id="RZNC01000001">
    <property type="protein sequence ID" value="RWZ68309.1"/>
    <property type="molecule type" value="Genomic_DNA"/>
</dbReference>
<dbReference type="AlphaFoldDB" id="A0A444QFJ5"/>
<keyword evidence="2" id="KW-1133">Transmembrane helix</keyword>
<dbReference type="RefSeq" id="WP_128497579.1">
    <property type="nucleotide sequence ID" value="NZ_RZNC01000001.1"/>
</dbReference>
<keyword evidence="2" id="KW-0472">Membrane</keyword>
<protein>
    <recommendedName>
        <fullName evidence="5">Septum formation-related domain-containing protein</fullName>
    </recommendedName>
</protein>
<feature type="compositionally biased region" description="Low complexity" evidence="1">
    <location>
        <begin position="149"/>
        <end position="162"/>
    </location>
</feature>
<feature type="compositionally biased region" description="Basic and acidic residues" evidence="1">
    <location>
        <begin position="403"/>
        <end position="418"/>
    </location>
</feature>
<accession>A0A444QFJ5</accession>
<feature type="transmembrane region" description="Helical" evidence="2">
    <location>
        <begin position="516"/>
        <end position="536"/>
    </location>
</feature>
<dbReference type="Proteomes" id="UP000288603">
    <property type="component" value="Unassembled WGS sequence"/>
</dbReference>
<comment type="caution">
    <text evidence="3">The sequence shown here is derived from an EMBL/GenBank/DDBJ whole genome shotgun (WGS) entry which is preliminary data.</text>
</comment>
<feature type="compositionally biased region" description="Low complexity" evidence="1">
    <location>
        <begin position="368"/>
        <end position="383"/>
    </location>
</feature>
<evidence type="ECO:0000256" key="2">
    <source>
        <dbReference type="SAM" id="Phobius"/>
    </source>
</evidence>
<evidence type="ECO:0000256" key="1">
    <source>
        <dbReference type="SAM" id="MobiDB-lite"/>
    </source>
</evidence>
<feature type="region of interest" description="Disordered" evidence="1">
    <location>
        <begin position="1"/>
        <end position="451"/>
    </location>
</feature>
<feature type="compositionally biased region" description="Acidic residues" evidence="1">
    <location>
        <begin position="34"/>
        <end position="50"/>
    </location>
</feature>
<feature type="compositionally biased region" description="Basic and acidic residues" evidence="1">
    <location>
        <begin position="105"/>
        <end position="120"/>
    </location>
</feature>
<feature type="compositionally biased region" description="Pro residues" evidence="1">
    <location>
        <begin position="243"/>
        <end position="255"/>
    </location>
</feature>
<proteinExistence type="predicted"/>
<organism evidence="3 4">
    <name type="scientific">Labedella populi</name>
    <dbReference type="NCBI Taxonomy" id="2498850"/>
    <lineage>
        <taxon>Bacteria</taxon>
        <taxon>Bacillati</taxon>
        <taxon>Actinomycetota</taxon>
        <taxon>Actinomycetes</taxon>
        <taxon>Micrococcales</taxon>
        <taxon>Microbacteriaceae</taxon>
        <taxon>Labedella</taxon>
    </lineage>
</organism>
<feature type="compositionally biased region" description="Low complexity" evidence="1">
    <location>
        <begin position="71"/>
        <end position="98"/>
    </location>
</feature>
<feature type="compositionally biased region" description="Pro residues" evidence="1">
    <location>
        <begin position="384"/>
        <end position="394"/>
    </location>
</feature>